<name>A0A9P4TES7_CURKU</name>
<dbReference type="Pfam" id="PF24864">
    <property type="entry name" value="DUF7730"/>
    <property type="match status" value="1"/>
</dbReference>
<proteinExistence type="predicted"/>
<evidence type="ECO:0000259" key="2">
    <source>
        <dbReference type="Pfam" id="PF24864"/>
    </source>
</evidence>
<dbReference type="EMBL" id="SWKU01000012">
    <property type="protein sequence ID" value="KAF3001952.1"/>
    <property type="molecule type" value="Genomic_DNA"/>
</dbReference>
<keyword evidence="4" id="KW-1185">Reference proteome</keyword>
<comment type="caution">
    <text evidence="3">The sequence shown here is derived from an EMBL/GenBank/DDBJ whole genome shotgun (WGS) entry which is preliminary data.</text>
</comment>
<reference evidence="3" key="1">
    <citation type="submission" date="2019-04" db="EMBL/GenBank/DDBJ databases">
        <title>Sequencing of skin fungus with MAO and IRED activity.</title>
        <authorList>
            <person name="Marsaioli A.J."/>
            <person name="Bonatto J.M.C."/>
            <person name="Reis Junior O."/>
        </authorList>
    </citation>
    <scope>NUCLEOTIDE SEQUENCE</scope>
    <source>
        <strain evidence="3">30M1</strain>
    </source>
</reference>
<evidence type="ECO:0000256" key="1">
    <source>
        <dbReference type="SAM" id="MobiDB-lite"/>
    </source>
</evidence>
<feature type="region of interest" description="Disordered" evidence="1">
    <location>
        <begin position="1"/>
        <end position="37"/>
    </location>
</feature>
<dbReference type="InterPro" id="IPR056632">
    <property type="entry name" value="DUF7730"/>
</dbReference>
<gene>
    <name evidence="3" type="ORF">E8E13_007211</name>
</gene>
<sequence length="270" mass="30696">MAPHKPNSGSVQEPDLSSTDIGGATATEPQGNHRGRSSVACYDNGLLNLEKTPAHLISVAQSNAESPLLRLPREIRDLIWKFACGGHYMTTWSHSQPHGAPKIRKLTLHADREKGLLARFRPSENVSSAFSLPRVCRQVYSETALTAYRECVFVLDKPSDLRTIEETFLKVQRNAIVALDLHHMIVDVAILPPPLIVWVKTSVRRVLPNLRRLHVTDFELCCIHERCVRRFGDWMSKEDKELHEAKDKQAWFLRWYTGILESGIEIVFQD</sequence>
<dbReference type="OrthoDB" id="5413827at2759"/>
<organism evidence="3 4">
    <name type="scientific">Curvularia kusanoi</name>
    <name type="common">Cochliobolus kusanoi</name>
    <dbReference type="NCBI Taxonomy" id="90978"/>
    <lineage>
        <taxon>Eukaryota</taxon>
        <taxon>Fungi</taxon>
        <taxon>Dikarya</taxon>
        <taxon>Ascomycota</taxon>
        <taxon>Pezizomycotina</taxon>
        <taxon>Dothideomycetes</taxon>
        <taxon>Pleosporomycetidae</taxon>
        <taxon>Pleosporales</taxon>
        <taxon>Pleosporineae</taxon>
        <taxon>Pleosporaceae</taxon>
        <taxon>Curvularia</taxon>
    </lineage>
</organism>
<accession>A0A9P4TES7</accession>
<dbReference type="PANTHER" id="PTHR38790">
    <property type="entry name" value="2EXR DOMAIN-CONTAINING PROTEIN-RELATED"/>
    <property type="match status" value="1"/>
</dbReference>
<evidence type="ECO:0000313" key="4">
    <source>
        <dbReference type="Proteomes" id="UP000801428"/>
    </source>
</evidence>
<dbReference type="Proteomes" id="UP000801428">
    <property type="component" value="Unassembled WGS sequence"/>
</dbReference>
<dbReference type="PANTHER" id="PTHR38790:SF4">
    <property type="entry name" value="2EXR DOMAIN-CONTAINING PROTEIN"/>
    <property type="match status" value="1"/>
</dbReference>
<feature type="domain" description="DUF7730" evidence="2">
    <location>
        <begin position="63"/>
        <end position="190"/>
    </location>
</feature>
<evidence type="ECO:0000313" key="3">
    <source>
        <dbReference type="EMBL" id="KAF3001952.1"/>
    </source>
</evidence>
<protein>
    <recommendedName>
        <fullName evidence="2">DUF7730 domain-containing protein</fullName>
    </recommendedName>
</protein>
<feature type="compositionally biased region" description="Polar residues" evidence="1">
    <location>
        <begin position="7"/>
        <end position="20"/>
    </location>
</feature>
<dbReference type="AlphaFoldDB" id="A0A9P4TES7"/>